<dbReference type="EMBL" id="RQVS01000014">
    <property type="protein sequence ID" value="RRJ85926.1"/>
    <property type="molecule type" value="Genomic_DNA"/>
</dbReference>
<keyword evidence="2" id="KW-1185">Reference proteome</keyword>
<dbReference type="OrthoDB" id="5133330at2"/>
<reference evidence="1 2" key="1">
    <citation type="submission" date="2018-11" db="EMBL/GenBank/DDBJ databases">
        <title>YIM 102482-1 draft genome.</title>
        <authorList>
            <person name="Li G."/>
            <person name="Jiang Y."/>
        </authorList>
    </citation>
    <scope>NUCLEOTIDE SEQUENCE [LARGE SCALE GENOMIC DNA]</scope>
    <source>
        <strain evidence="1 2">YIM 102482-1</strain>
    </source>
</reference>
<dbReference type="RefSeq" id="WP_124973470.1">
    <property type="nucleotide sequence ID" value="NZ_RQVS01000014.1"/>
</dbReference>
<evidence type="ECO:0000313" key="2">
    <source>
        <dbReference type="Proteomes" id="UP000274391"/>
    </source>
</evidence>
<gene>
    <name evidence="1" type="ORF">EG850_11105</name>
</gene>
<proteinExistence type="predicted"/>
<dbReference type="Proteomes" id="UP000274391">
    <property type="component" value="Unassembled WGS sequence"/>
</dbReference>
<protein>
    <submittedName>
        <fullName evidence="1">Uncharacterized protein</fullName>
    </submittedName>
</protein>
<evidence type="ECO:0000313" key="1">
    <source>
        <dbReference type="EMBL" id="RRJ85926.1"/>
    </source>
</evidence>
<name>A0A3P3VWD6_9MICO</name>
<comment type="caution">
    <text evidence="1">The sequence shown here is derived from an EMBL/GenBank/DDBJ whole genome shotgun (WGS) entry which is preliminary data.</text>
</comment>
<sequence>MSESVRDRIARAIYESDKREWAWTWDALLEGGKNRPYPDYPHLVDDYYRQADAVLSAVLGSAQRARLAERDAERIAELEAEVEHLRAQVPPCDGGCSYGDGPQEDCSAHGRRPTDLWRLLHEEHEMGRAAHERAEAAEAKIDAVREFCLERTEGYADDPFDYVLQFALNVLAVLDGKETT</sequence>
<dbReference type="AlphaFoldDB" id="A0A3P3VWD6"/>
<accession>A0A3P3VWD6</accession>
<organism evidence="1 2">
    <name type="scientific">Gulosibacter macacae</name>
    <dbReference type="NCBI Taxonomy" id="2488791"/>
    <lineage>
        <taxon>Bacteria</taxon>
        <taxon>Bacillati</taxon>
        <taxon>Actinomycetota</taxon>
        <taxon>Actinomycetes</taxon>
        <taxon>Micrococcales</taxon>
        <taxon>Microbacteriaceae</taxon>
        <taxon>Gulosibacter</taxon>
    </lineage>
</organism>